<dbReference type="AlphaFoldDB" id="A0A448I4Q4"/>
<protein>
    <submittedName>
        <fullName evidence="3">Putative secreted protein</fullName>
    </submittedName>
</protein>
<feature type="chain" id="PRO_5019074774" evidence="2">
    <location>
        <begin position="23"/>
        <end position="160"/>
    </location>
</feature>
<feature type="signal peptide" evidence="2">
    <location>
        <begin position="1"/>
        <end position="22"/>
    </location>
</feature>
<evidence type="ECO:0000313" key="3">
    <source>
        <dbReference type="EMBL" id="VEG47466.1"/>
    </source>
</evidence>
<reference evidence="3 4" key="1">
    <citation type="submission" date="2018-12" db="EMBL/GenBank/DDBJ databases">
        <authorList>
            <consortium name="Pathogen Informatics"/>
        </authorList>
    </citation>
    <scope>NUCLEOTIDE SEQUENCE [LARGE SCALE GENOMIC DNA]</scope>
    <source>
        <strain evidence="3 4">NCTC10485</strain>
    </source>
</reference>
<keyword evidence="2" id="KW-0732">Signal</keyword>
<feature type="coiled-coil region" evidence="1">
    <location>
        <begin position="37"/>
        <end position="64"/>
    </location>
</feature>
<sequence>MFSNVVAGVLGGLACCGLVACAGAPQSQPVETVTVTRAATDAEVQRLDTERQTLAEEQAAQEQQATSLDTRESAVAEKERLAQLSTIPGTGIFLVGPEILPGTYRATPSSGCYWERLQGTSGEFHDLIANGNEDGPVVVTISPSDVAFSTSRCGEWNRLS</sequence>
<evidence type="ECO:0000256" key="2">
    <source>
        <dbReference type="SAM" id="SignalP"/>
    </source>
</evidence>
<dbReference type="OrthoDB" id="166978at2"/>
<proteinExistence type="predicted"/>
<organism evidence="3 4">
    <name type="scientific">Mycolicibacterium chitae</name>
    <name type="common">Mycobacterium chitae</name>
    <dbReference type="NCBI Taxonomy" id="1792"/>
    <lineage>
        <taxon>Bacteria</taxon>
        <taxon>Bacillati</taxon>
        <taxon>Actinomycetota</taxon>
        <taxon>Actinomycetes</taxon>
        <taxon>Mycobacteriales</taxon>
        <taxon>Mycobacteriaceae</taxon>
        <taxon>Mycolicibacterium</taxon>
    </lineage>
</organism>
<accession>A0A448I4Q4</accession>
<dbReference type="Proteomes" id="UP000282551">
    <property type="component" value="Chromosome"/>
</dbReference>
<keyword evidence="4" id="KW-1185">Reference proteome</keyword>
<keyword evidence="1" id="KW-0175">Coiled coil</keyword>
<dbReference type="RefSeq" id="WP_126333397.1">
    <property type="nucleotide sequence ID" value="NZ_AP022604.1"/>
</dbReference>
<gene>
    <name evidence="3" type="ORF">NCTC10485_01747</name>
</gene>
<dbReference type="EMBL" id="LR134355">
    <property type="protein sequence ID" value="VEG47466.1"/>
    <property type="molecule type" value="Genomic_DNA"/>
</dbReference>
<evidence type="ECO:0000256" key="1">
    <source>
        <dbReference type="SAM" id="Coils"/>
    </source>
</evidence>
<evidence type="ECO:0000313" key="4">
    <source>
        <dbReference type="Proteomes" id="UP000282551"/>
    </source>
</evidence>
<name>A0A448I4Q4_MYCCI</name>